<organism evidence="1 2">
    <name type="scientific">Mycobacterium phage Phlei</name>
    <dbReference type="NCBI Taxonomy" id="1690684"/>
    <lineage>
        <taxon>Viruses</taxon>
        <taxon>Duplodnaviria</taxon>
        <taxon>Heunggongvirae</taxon>
        <taxon>Uroviricota</taxon>
        <taxon>Caudoviricetes</taxon>
        <taxon>Phleivirus</taxon>
        <taxon>Phleivirus Phlei</taxon>
    </lineage>
</organism>
<dbReference type="RefSeq" id="YP_009188026.1">
    <property type="nucleotide sequence ID" value="NC_028662.1"/>
</dbReference>
<protein>
    <submittedName>
        <fullName evidence="1">Uncharacterized protein</fullName>
    </submittedName>
</protein>
<evidence type="ECO:0000313" key="2">
    <source>
        <dbReference type="Proteomes" id="UP000203948"/>
    </source>
</evidence>
<accession>A0A0N6WN47</accession>
<sequence>MNEPEELHIKFIMSAQFGLLSDEEVRTRLLKVAWNEASYVDEDSLTYEIQTKNPIYIGNGRSFDLQQNGLVMYTASVMAVRKEDLGD</sequence>
<proteinExistence type="predicted"/>
<dbReference type="KEGG" id="vg:26517079"/>
<keyword evidence="2" id="KW-1185">Reference proteome</keyword>
<dbReference type="GeneID" id="26517079"/>
<reference evidence="1 2" key="1">
    <citation type="journal article" date="2016" name="Arch. Virol.">
        <title>Genome sequence of a cluster A13 mycobacteriophage detected in Mycobacterium phlei over a half century ago.</title>
        <authorList>
            <person name="Marton S."/>
            <person name="Feher E."/>
            <person name="Horvath B."/>
            <person name="Haber K."/>
            <person name="Somogyi P."/>
            <person name="Minarovits J."/>
            <person name="Banyai K."/>
        </authorList>
    </citation>
    <scope>NUCLEOTIDE SEQUENCE [LARGE SCALE GENOMIC DNA]</scope>
</reference>
<evidence type="ECO:0000313" key="1">
    <source>
        <dbReference type="EMBL" id="ALA48145.1"/>
    </source>
</evidence>
<dbReference type="EMBL" id="KT206225">
    <property type="protein sequence ID" value="ALA48145.1"/>
    <property type="molecule type" value="Genomic_DNA"/>
</dbReference>
<dbReference type="Proteomes" id="UP000203948">
    <property type="component" value="Segment"/>
</dbReference>
<name>A0A0N6WN47_9CAUD</name>